<dbReference type="GO" id="GO:0006412">
    <property type="term" value="P:translation"/>
    <property type="evidence" value="ECO:0007669"/>
    <property type="project" value="InterPro"/>
</dbReference>
<dbReference type="InterPro" id="IPR000592">
    <property type="entry name" value="Ribosomal_eS27"/>
</dbReference>
<dbReference type="GeneID" id="106003522"/>
<organism evidence="6 7">
    <name type="scientific">Mustela putorius furo</name>
    <name type="common">European domestic ferret</name>
    <name type="synonym">Mustela furo</name>
    <dbReference type="NCBI Taxonomy" id="9669"/>
    <lineage>
        <taxon>Eukaryota</taxon>
        <taxon>Metazoa</taxon>
        <taxon>Chordata</taxon>
        <taxon>Craniata</taxon>
        <taxon>Vertebrata</taxon>
        <taxon>Euteleostomi</taxon>
        <taxon>Mammalia</taxon>
        <taxon>Eutheria</taxon>
        <taxon>Laurasiatheria</taxon>
        <taxon>Carnivora</taxon>
        <taxon>Caniformia</taxon>
        <taxon>Musteloidea</taxon>
        <taxon>Mustelidae</taxon>
        <taxon>Mustelinae</taxon>
        <taxon>Mustela</taxon>
    </lineage>
</organism>
<evidence type="ECO:0000256" key="2">
    <source>
        <dbReference type="ARBA" id="ARBA00010919"/>
    </source>
</evidence>
<dbReference type="GO" id="GO:0005840">
    <property type="term" value="C:ribosome"/>
    <property type="evidence" value="ECO:0007669"/>
    <property type="project" value="UniProtKB-KW"/>
</dbReference>
<keyword evidence="6" id="KW-1185">Reference proteome</keyword>
<protein>
    <submittedName>
        <fullName evidence="7">40S ribosomal protein S27-like</fullName>
    </submittedName>
</protein>
<reference evidence="7" key="1">
    <citation type="submission" date="2025-08" db="UniProtKB">
        <authorList>
            <consortium name="RefSeq"/>
        </authorList>
    </citation>
    <scope>IDENTIFICATION</scope>
    <source>
        <tissue evidence="7">Brain</tissue>
    </source>
</reference>
<evidence type="ECO:0000256" key="1">
    <source>
        <dbReference type="ARBA" id="ARBA00001947"/>
    </source>
</evidence>
<keyword evidence="5" id="KW-0687">Ribonucleoprotein</keyword>
<evidence type="ECO:0000313" key="6">
    <source>
        <dbReference type="Proteomes" id="UP000000715"/>
    </source>
</evidence>
<sequence length="56" mass="6129">MDVQGPGCYKITKITTVFNHAQMVFICAGCSTVLLCKPTEGKARLTGCSSLRRKQH</sequence>
<keyword evidence="3" id="KW-0862">Zinc</keyword>
<comment type="cofactor">
    <cofactor evidence="1">
        <name>Zn(2+)</name>
        <dbReference type="ChEBI" id="CHEBI:29105"/>
    </cofactor>
</comment>
<gene>
    <name evidence="7" type="primary">LOC106003522</name>
</gene>
<dbReference type="AlphaFoldDB" id="A0A8U0S7C9"/>
<comment type="similarity">
    <text evidence="2">Belongs to the eukaryotic ribosomal protein eS27 family.</text>
</comment>
<dbReference type="InterPro" id="IPR011332">
    <property type="entry name" value="Ribosomal_zn-bd"/>
</dbReference>
<dbReference type="PANTHER" id="PTHR11594">
    <property type="entry name" value="40S RIBOSOMAL PROTEIN S27"/>
    <property type="match status" value="1"/>
</dbReference>
<dbReference type="GO" id="GO:0003735">
    <property type="term" value="F:structural constituent of ribosome"/>
    <property type="evidence" value="ECO:0007669"/>
    <property type="project" value="InterPro"/>
</dbReference>
<evidence type="ECO:0000256" key="5">
    <source>
        <dbReference type="ARBA" id="ARBA00023274"/>
    </source>
</evidence>
<dbReference type="Proteomes" id="UP000000715">
    <property type="component" value="Unplaced"/>
</dbReference>
<dbReference type="GO" id="GO:1990904">
    <property type="term" value="C:ribonucleoprotein complex"/>
    <property type="evidence" value="ECO:0007669"/>
    <property type="project" value="UniProtKB-KW"/>
</dbReference>
<dbReference type="RefSeq" id="XP_044937822.1">
    <property type="nucleotide sequence ID" value="XM_045081887.1"/>
</dbReference>
<proteinExistence type="inferred from homology"/>
<dbReference type="InterPro" id="IPR023407">
    <property type="entry name" value="Ribosomal_eS27_Zn-bd_dom_sf"/>
</dbReference>
<dbReference type="SUPFAM" id="SSF57829">
    <property type="entry name" value="Zn-binding ribosomal proteins"/>
    <property type="match status" value="1"/>
</dbReference>
<evidence type="ECO:0000313" key="7">
    <source>
        <dbReference type="RefSeq" id="XP_044937822.1"/>
    </source>
</evidence>
<keyword evidence="4" id="KW-0689">Ribosomal protein</keyword>
<evidence type="ECO:0000256" key="3">
    <source>
        <dbReference type="ARBA" id="ARBA00022833"/>
    </source>
</evidence>
<dbReference type="Pfam" id="PF01667">
    <property type="entry name" value="Ribosomal_S27e"/>
    <property type="match status" value="1"/>
</dbReference>
<evidence type="ECO:0000256" key="4">
    <source>
        <dbReference type="ARBA" id="ARBA00022980"/>
    </source>
</evidence>
<accession>A0A8U0S7C9</accession>
<name>A0A8U0S7C9_MUSPF</name>
<dbReference type="Gene3D" id="2.20.25.100">
    <property type="entry name" value="Zn-binding ribosomal proteins"/>
    <property type="match status" value="1"/>
</dbReference>